<evidence type="ECO:0000256" key="1">
    <source>
        <dbReference type="SAM" id="MobiDB-lite"/>
    </source>
</evidence>
<accession>A0ABU4DKP5</accession>
<gene>
    <name evidence="2" type="ORF">R3P94_22240</name>
</gene>
<proteinExistence type="predicted"/>
<dbReference type="Proteomes" id="UP001185779">
    <property type="component" value="Unassembled WGS sequence"/>
</dbReference>
<feature type="region of interest" description="Disordered" evidence="1">
    <location>
        <begin position="221"/>
        <end position="252"/>
    </location>
</feature>
<protein>
    <recommendedName>
        <fullName evidence="4">Replication protein</fullName>
    </recommendedName>
</protein>
<organism evidence="2 3">
    <name type="scientific">Gordonia amicalis</name>
    <dbReference type="NCBI Taxonomy" id="89053"/>
    <lineage>
        <taxon>Bacteria</taxon>
        <taxon>Bacillati</taxon>
        <taxon>Actinomycetota</taxon>
        <taxon>Actinomycetes</taxon>
        <taxon>Mycobacteriales</taxon>
        <taxon>Gordoniaceae</taxon>
        <taxon>Gordonia</taxon>
    </lineage>
</organism>
<evidence type="ECO:0000313" key="3">
    <source>
        <dbReference type="Proteomes" id="UP001185779"/>
    </source>
</evidence>
<evidence type="ECO:0000313" key="2">
    <source>
        <dbReference type="EMBL" id="MDV6309986.1"/>
    </source>
</evidence>
<sequence length="439" mass="47348">MIAPLLTAAEQQSPGAFTEAMAALLEPLCLTARVSLAFAVTCRLLDALETQQRNEIERLNAEQRGCRTWQRPTPERTTDGRAPAQVPCWTSREAWLKAAATLLATAEGAAARRRHHRVAAATVMAAATAHAHYAETRTGRHMTASLRTLASKAGLSLDQIKDGRRVLRTLGLLVDVAYGQRLTGIEIMAARAHHGGTQLRVASQISLTMPKNAVAAVADTEPTPAPDQLSQTPSQERRQQSNGCPPLSRQGSSRALFLSNSSTFSKEKRTFPSKSLERGRSLPIQKLAAGIVARCRGLDPDTDALASPRRVVPKSWRRPDFQRKHHLGRICDAITDAGIDPSTWTPAAVVARLNDHGRNANLSWPNTIDNPAAYLRWRLGQIDWATPSPDPAKTTPAAAAGHRPPAAHRPAADSALRARAYEIAAAACGWNKPTGGANE</sequence>
<dbReference type="EMBL" id="JAWLKI010000040">
    <property type="protein sequence ID" value="MDV6309986.1"/>
    <property type="molecule type" value="Genomic_DNA"/>
</dbReference>
<comment type="caution">
    <text evidence="2">The sequence shown here is derived from an EMBL/GenBank/DDBJ whole genome shotgun (WGS) entry which is preliminary data.</text>
</comment>
<reference evidence="2 3" key="1">
    <citation type="submission" date="2023-10" db="EMBL/GenBank/DDBJ databases">
        <title>Development of a sustainable strategy for remediation of hydrocarbon-contaminated territories based on the waste exchange concept.</title>
        <authorList>
            <person name="Krivoruchko A."/>
        </authorList>
    </citation>
    <scope>NUCLEOTIDE SEQUENCE [LARGE SCALE GENOMIC DNA]</scope>
    <source>
        <strain evidence="2 3">IEGM 1266</strain>
    </source>
</reference>
<name>A0ABU4DKP5_9ACTN</name>
<evidence type="ECO:0008006" key="4">
    <source>
        <dbReference type="Google" id="ProtNLM"/>
    </source>
</evidence>
<keyword evidence="3" id="KW-1185">Reference proteome</keyword>
<dbReference type="RefSeq" id="WP_317505678.1">
    <property type="nucleotide sequence ID" value="NZ_JAWLKI010000040.1"/>
</dbReference>
<feature type="region of interest" description="Disordered" evidence="1">
    <location>
        <begin position="387"/>
        <end position="413"/>
    </location>
</feature>